<dbReference type="Proteomes" id="UP000197090">
    <property type="component" value="Unassembled WGS sequence"/>
</dbReference>
<accession>A0A246IFR0</accession>
<comment type="caution">
    <text evidence="1">The sequence shown here is derived from an EMBL/GenBank/DDBJ whole genome shotgun (WGS) entry which is preliminary data.</text>
</comment>
<evidence type="ECO:0000313" key="2">
    <source>
        <dbReference type="Proteomes" id="UP000197090"/>
    </source>
</evidence>
<dbReference type="EMBL" id="NIVX01000002">
    <property type="protein sequence ID" value="OWQ78984.1"/>
    <property type="molecule type" value="Genomic_DNA"/>
</dbReference>
<evidence type="ECO:0000313" key="1">
    <source>
        <dbReference type="EMBL" id="OWQ78984.1"/>
    </source>
</evidence>
<evidence type="ECO:0008006" key="3">
    <source>
        <dbReference type="Google" id="ProtNLM"/>
    </source>
</evidence>
<dbReference type="AlphaFoldDB" id="A0A246IFR0"/>
<proteinExistence type="predicted"/>
<sequence>MPMVRCAAAVVAGLILAGCATLGGDMIVRVSGSVPPGQGDVRALDCELSMLGEGEGIVSSKPVGSTFSVPMMVVAGPEPQSYQFAVECRDGRRFASKPVQISSRRSYARDLNLGELQER</sequence>
<dbReference type="PROSITE" id="PS51257">
    <property type="entry name" value="PROKAR_LIPOPROTEIN"/>
    <property type="match status" value="1"/>
</dbReference>
<gene>
    <name evidence="1" type="ORF">CEE63_00305</name>
</gene>
<protein>
    <recommendedName>
        <fullName evidence="3">Lipoprotein</fullName>
    </recommendedName>
</protein>
<reference evidence="1 2" key="1">
    <citation type="submission" date="2017-06" db="EMBL/GenBank/DDBJ databases">
        <authorList>
            <person name="Kim H.J."/>
            <person name="Triplett B.A."/>
        </authorList>
    </citation>
    <scope>NUCLEOTIDE SEQUENCE [LARGE SCALE GENOMIC DNA]</scope>
    <source>
        <strain evidence="1 2">594</strain>
    </source>
</reference>
<organism evidence="1 2">
    <name type="scientific">Stenotrophomonas maltophilia</name>
    <name type="common">Pseudomonas maltophilia</name>
    <name type="synonym">Xanthomonas maltophilia</name>
    <dbReference type="NCBI Taxonomy" id="40324"/>
    <lineage>
        <taxon>Bacteria</taxon>
        <taxon>Pseudomonadati</taxon>
        <taxon>Pseudomonadota</taxon>
        <taxon>Gammaproteobacteria</taxon>
        <taxon>Lysobacterales</taxon>
        <taxon>Lysobacteraceae</taxon>
        <taxon>Stenotrophomonas</taxon>
        <taxon>Stenotrophomonas maltophilia group</taxon>
    </lineage>
</organism>
<name>A0A246IFR0_STEMA</name>